<evidence type="ECO:0000256" key="12">
    <source>
        <dbReference type="ARBA" id="ARBA00031063"/>
    </source>
</evidence>
<evidence type="ECO:0000256" key="7">
    <source>
        <dbReference type="ARBA" id="ARBA00022490"/>
    </source>
</evidence>
<dbReference type="GO" id="GO:0005829">
    <property type="term" value="C:cytosol"/>
    <property type="evidence" value="ECO:0007669"/>
    <property type="project" value="TreeGrafter"/>
</dbReference>
<evidence type="ECO:0000313" key="21">
    <source>
        <dbReference type="EMBL" id="RDX00997.1"/>
    </source>
</evidence>
<dbReference type="EMBL" id="LARY01000002">
    <property type="protein sequence ID" value="RDX00997.1"/>
    <property type="molecule type" value="Genomic_DNA"/>
</dbReference>
<dbReference type="PANTHER" id="PTHR30191:SF8">
    <property type="entry name" value="FORMATE ACETYLTRANSFERASE"/>
    <property type="match status" value="1"/>
</dbReference>
<feature type="active site" description="S-acetylcysteine intermediate" evidence="15">
    <location>
        <position position="406"/>
    </location>
</feature>
<evidence type="ECO:0000256" key="9">
    <source>
        <dbReference type="ARBA" id="ARBA00022679"/>
    </source>
</evidence>
<dbReference type="Pfam" id="PF01228">
    <property type="entry name" value="Gly_radical"/>
    <property type="match status" value="1"/>
</dbReference>
<gene>
    <name evidence="21" type="ORF">UR08_08545</name>
</gene>
<feature type="domain" description="Glycine radical" evidence="19">
    <location>
        <begin position="638"/>
        <end position="758"/>
    </location>
</feature>
<dbReference type="SUPFAM" id="SSF51998">
    <property type="entry name" value="PFL-like glycyl radical enzymes"/>
    <property type="match status" value="1"/>
</dbReference>
<dbReference type="InterPro" id="IPR001150">
    <property type="entry name" value="Gly_radical"/>
</dbReference>
<evidence type="ECO:0000256" key="5">
    <source>
        <dbReference type="ARBA" id="ARBA00013214"/>
    </source>
</evidence>
<evidence type="ECO:0000256" key="4">
    <source>
        <dbReference type="ARBA" id="ARBA00011738"/>
    </source>
</evidence>
<evidence type="ECO:0000256" key="16">
    <source>
        <dbReference type="PIRSR" id="PIRSR000379-2"/>
    </source>
</evidence>
<feature type="domain" description="PFL" evidence="20">
    <location>
        <begin position="1"/>
        <end position="621"/>
    </location>
</feature>
<dbReference type="PANTHER" id="PTHR30191">
    <property type="entry name" value="FORMATE ACETYLTRANSFERASE"/>
    <property type="match status" value="1"/>
</dbReference>
<dbReference type="Proteomes" id="UP000257055">
    <property type="component" value="Unassembled WGS sequence"/>
</dbReference>
<keyword evidence="8 18" id="KW-0313">Glucose metabolism</keyword>
<dbReference type="NCBIfam" id="TIGR01255">
    <property type="entry name" value="pyr_form_ly_1"/>
    <property type="match status" value="1"/>
</dbReference>
<evidence type="ECO:0000256" key="10">
    <source>
        <dbReference type="ARBA" id="ARBA00022818"/>
    </source>
</evidence>
<dbReference type="PIRSF" id="PIRSF000379">
    <property type="entry name" value="For_Ac_trans_1"/>
    <property type="match status" value="1"/>
</dbReference>
<comment type="subunit">
    <text evidence="4 18">Homodimer.</text>
</comment>
<comment type="pathway">
    <text evidence="2 18">Fermentation; pyruvate fermentation; formate from pyruvate: step 1/1.</text>
</comment>
<evidence type="ECO:0000256" key="14">
    <source>
        <dbReference type="ARBA" id="ARBA00049029"/>
    </source>
</evidence>
<keyword evidence="22" id="KW-1185">Reference proteome</keyword>
<keyword evidence="10 16" id="KW-0556">Organic radical</keyword>
<keyword evidence="9 18" id="KW-0808">Transferase</keyword>
<dbReference type="InterPro" id="IPR004184">
    <property type="entry name" value="PFL_dom"/>
</dbReference>
<dbReference type="RefSeq" id="WP_115753249.1">
    <property type="nucleotide sequence ID" value="NZ_LARY01000002.1"/>
</dbReference>
<evidence type="ECO:0000313" key="22">
    <source>
        <dbReference type="Proteomes" id="UP000257055"/>
    </source>
</evidence>
<dbReference type="PROSITE" id="PS51149">
    <property type="entry name" value="GLY_RADICAL_2"/>
    <property type="match status" value="1"/>
</dbReference>
<keyword evidence="11 18" id="KW-0012">Acyltransferase</keyword>
<evidence type="ECO:0000259" key="20">
    <source>
        <dbReference type="PROSITE" id="PS51554"/>
    </source>
</evidence>
<accession>A0A3D8TQN0</accession>
<evidence type="ECO:0000256" key="11">
    <source>
        <dbReference type="ARBA" id="ARBA00023315"/>
    </source>
</evidence>
<comment type="catalytic activity">
    <reaction evidence="14 18">
        <text>formate + acetyl-CoA = pyruvate + CoA</text>
        <dbReference type="Rhea" id="RHEA:11844"/>
        <dbReference type="ChEBI" id="CHEBI:15361"/>
        <dbReference type="ChEBI" id="CHEBI:15740"/>
        <dbReference type="ChEBI" id="CHEBI:57287"/>
        <dbReference type="ChEBI" id="CHEBI:57288"/>
        <dbReference type="EC" id="2.3.1.54"/>
    </reaction>
</comment>
<proteinExistence type="inferred from homology"/>
<reference evidence="22" key="1">
    <citation type="submission" date="2015-04" db="EMBL/GenBank/DDBJ databases">
        <authorList>
            <person name="Schardt J."/>
            <person name="Mueller-Herbst S."/>
            <person name="Scherer S."/>
            <person name="Huptas C."/>
        </authorList>
    </citation>
    <scope>NUCLEOTIDE SEQUENCE [LARGE SCALE GENOMIC DNA]</scope>
    <source>
        <strain evidence="22">Kiel-L1</strain>
    </source>
</reference>
<dbReference type="AlphaFoldDB" id="A0A3D8TQN0"/>
<evidence type="ECO:0000256" key="3">
    <source>
        <dbReference type="ARBA" id="ARBA00008375"/>
    </source>
</evidence>
<evidence type="ECO:0000256" key="18">
    <source>
        <dbReference type="RuleBase" id="RU368075"/>
    </source>
</evidence>
<comment type="caution">
    <text evidence="21">The sequence shown here is derived from an EMBL/GenBank/DDBJ whole genome shotgun (WGS) entry which is preliminary data.</text>
</comment>
<dbReference type="GO" id="GO:0008861">
    <property type="term" value="F:formate C-acetyltransferase activity"/>
    <property type="evidence" value="ECO:0007669"/>
    <property type="project" value="UniProtKB-UniRule"/>
</dbReference>
<evidence type="ECO:0000259" key="19">
    <source>
        <dbReference type="PROSITE" id="PS51149"/>
    </source>
</evidence>
<evidence type="ECO:0000256" key="13">
    <source>
        <dbReference type="ARBA" id="ARBA00034302"/>
    </source>
</evidence>
<dbReference type="Gene3D" id="3.20.70.20">
    <property type="match status" value="1"/>
</dbReference>
<dbReference type="InterPro" id="IPR005949">
    <property type="entry name" value="Form_AcTrfase"/>
</dbReference>
<evidence type="ECO:0000256" key="17">
    <source>
        <dbReference type="PROSITE-ProRule" id="PRU00493"/>
    </source>
</evidence>
<sequence>MTKAWEGFNGTAWQETVNVGQFVQDNYTPYDGDESFLEDSTPRTTALNDKINDLVAEMDAKGGVLDMDNKIVSNVASHTSGYVDKDLEVVVGLQTDKPFKLAFMPNGGLRTAEQCLIENGYEVDKATHDFFVNNRPTANDGIFRAYTNDIKRARHSHIVSGLPDAYSRGRIIGLYQKPALYGVDRLIAEKQNDLKQIPVTSDENIRLREEVYMQIKALKDLITLGNEYGLELGRPAENAHEAVQWTYMGYLASIKQANGAASSFGRIPIFLDIYIQRDLERGIITELDAQELIEQLTLKLRMVRFARTNGYNELYASNPTFVTTSMAGMGADGRHRVTKTDFRFLHCLDNLGNSAEPNLTVLWDARLPETFKNYCMKMSVKHSSIQYENDKLMQEEGYGDMQCISCCVSPLNPEADKDKGETHNLQYFGARVNVLKCLLGAINGGRDDLHKEDRVFDVVEPITSEYLEYDEVLSKFDVSMDWLTDTYVDAMNIIHYMTDRYNYESMQMAFLPTKVTANMGFGICGFANVVDSLSAIKYAKVKTIRDEDGFVYDYEVEGDFPRYGENDDRADEIAVMVLKMFKEKLDSHKLYKDSEATVSILTITSNVAYSKQCGNSPVHRGPVFDENDKMIKEPEFFSPGANPSNKAKGGFLDNLASLTKIPFHYANDGISLTIQGAPKMFGKTFEEQHANLVGILDGYFEKGGQHINLNVLNHEEVVEKIKAGIPVILRISGYCLNTKDLNEEQKMELCQRMFHEKLVG</sequence>
<dbReference type="UniPathway" id="UPA00920">
    <property type="reaction ID" value="UER00891"/>
</dbReference>
<protein>
    <recommendedName>
        <fullName evidence="6 18">Formate acetyltransferase</fullName>
        <ecNumber evidence="5 18">2.3.1.54</ecNumber>
    </recommendedName>
    <alternativeName>
        <fullName evidence="12 18">Pyruvate formate-lyase</fullName>
    </alternativeName>
</protein>
<keyword evidence="7 18" id="KW-0963">Cytoplasm</keyword>
<comment type="subcellular location">
    <subcellularLocation>
        <location evidence="1 18">Cytoplasm</location>
    </subcellularLocation>
</comment>
<dbReference type="GO" id="GO:0006006">
    <property type="term" value="P:glucose metabolic process"/>
    <property type="evidence" value="ECO:0007669"/>
    <property type="project" value="UniProtKB-UniRule"/>
</dbReference>
<dbReference type="FunFam" id="3.20.70.20:FF:000011">
    <property type="entry name" value="Formate acetyltransferase"/>
    <property type="match status" value="1"/>
</dbReference>
<dbReference type="CDD" id="cd01678">
    <property type="entry name" value="PFL1"/>
    <property type="match status" value="1"/>
</dbReference>
<comment type="function">
    <text evidence="13">Catalyzes the conversion of pyruvate to formate and acetyl-CoA.</text>
</comment>
<evidence type="ECO:0000256" key="1">
    <source>
        <dbReference type="ARBA" id="ARBA00004496"/>
    </source>
</evidence>
<dbReference type="PROSITE" id="PS51554">
    <property type="entry name" value="PFL"/>
    <property type="match status" value="1"/>
</dbReference>
<organism evidence="21 22">
    <name type="scientific">Listeria kieliensis</name>
    <dbReference type="NCBI Taxonomy" id="1621700"/>
    <lineage>
        <taxon>Bacteria</taxon>
        <taxon>Bacillati</taxon>
        <taxon>Bacillota</taxon>
        <taxon>Bacilli</taxon>
        <taxon>Bacillales</taxon>
        <taxon>Listeriaceae</taxon>
        <taxon>Listeria</taxon>
    </lineage>
</organism>
<comment type="similarity">
    <text evidence="3 18">Belongs to the glycyl radical enzyme (GRE) family. PFL subfamily.</text>
</comment>
<feature type="modified residue" description="Glycine radical" evidence="16 17">
    <location>
        <position position="733"/>
    </location>
</feature>
<name>A0A3D8TQN0_9LIST</name>
<feature type="active site" description="Cysteine radical intermediate" evidence="15">
    <location>
        <position position="407"/>
    </location>
</feature>
<dbReference type="EC" id="2.3.1.54" evidence="5 18"/>
<evidence type="ECO:0000256" key="6">
    <source>
        <dbReference type="ARBA" id="ARBA00013897"/>
    </source>
</evidence>
<keyword evidence="18" id="KW-0119">Carbohydrate metabolism</keyword>
<evidence type="ECO:0000256" key="15">
    <source>
        <dbReference type="PIRSR" id="PIRSR000379-1"/>
    </source>
</evidence>
<evidence type="ECO:0000256" key="8">
    <source>
        <dbReference type="ARBA" id="ARBA00022526"/>
    </source>
</evidence>
<evidence type="ECO:0000256" key="2">
    <source>
        <dbReference type="ARBA" id="ARBA00004809"/>
    </source>
</evidence>
<dbReference type="InterPro" id="IPR050244">
    <property type="entry name" value="Auton_GlycylRad_Cofactor"/>
</dbReference>
<dbReference type="Pfam" id="PF02901">
    <property type="entry name" value="PFL-like"/>
    <property type="match status" value="1"/>
</dbReference>